<reference evidence="1 2" key="1">
    <citation type="submission" date="2024-08" db="EMBL/GenBank/DDBJ databases">
        <authorList>
            <person name="Cucini C."/>
            <person name="Frati F."/>
        </authorList>
    </citation>
    <scope>NUCLEOTIDE SEQUENCE [LARGE SCALE GENOMIC DNA]</scope>
</reference>
<dbReference type="EMBL" id="CAXLJM020000148">
    <property type="protein sequence ID" value="CAL8142191.1"/>
    <property type="molecule type" value="Genomic_DNA"/>
</dbReference>
<evidence type="ECO:0000313" key="2">
    <source>
        <dbReference type="Proteomes" id="UP001642540"/>
    </source>
</evidence>
<proteinExistence type="predicted"/>
<name>A0ABP1S315_9HEXA</name>
<gene>
    <name evidence="1" type="ORF">ODALV1_LOCUS28970</name>
</gene>
<keyword evidence="2" id="KW-1185">Reference proteome</keyword>
<accession>A0ABP1S315</accession>
<protein>
    <submittedName>
        <fullName evidence="1">Uncharacterized protein</fullName>
    </submittedName>
</protein>
<sequence>MFAATNTCDDDNTTCDDDDVTLLSKKFNLYSPKKGWMNVYTIYTNFNFLSLKPFFLSRVLSIQAYNTYTSMYVYVVYMDSNNNITATFTSVSKATTATTFSSTLKHFTKS</sequence>
<dbReference type="Proteomes" id="UP001642540">
    <property type="component" value="Unassembled WGS sequence"/>
</dbReference>
<comment type="caution">
    <text evidence="1">The sequence shown here is derived from an EMBL/GenBank/DDBJ whole genome shotgun (WGS) entry which is preliminary data.</text>
</comment>
<organism evidence="1 2">
    <name type="scientific">Orchesella dallaii</name>
    <dbReference type="NCBI Taxonomy" id="48710"/>
    <lineage>
        <taxon>Eukaryota</taxon>
        <taxon>Metazoa</taxon>
        <taxon>Ecdysozoa</taxon>
        <taxon>Arthropoda</taxon>
        <taxon>Hexapoda</taxon>
        <taxon>Collembola</taxon>
        <taxon>Entomobryomorpha</taxon>
        <taxon>Entomobryoidea</taxon>
        <taxon>Orchesellidae</taxon>
        <taxon>Orchesellinae</taxon>
        <taxon>Orchesella</taxon>
    </lineage>
</organism>
<evidence type="ECO:0000313" key="1">
    <source>
        <dbReference type="EMBL" id="CAL8142191.1"/>
    </source>
</evidence>